<gene>
    <name evidence="2" type="ORF">PISMIDRAFT_30250</name>
</gene>
<feature type="region of interest" description="Disordered" evidence="1">
    <location>
        <begin position="111"/>
        <end position="137"/>
    </location>
</feature>
<protein>
    <submittedName>
        <fullName evidence="2">Uncharacterized protein</fullName>
    </submittedName>
</protein>
<organism evidence="2 3">
    <name type="scientific">Pisolithus microcarpus 441</name>
    <dbReference type="NCBI Taxonomy" id="765257"/>
    <lineage>
        <taxon>Eukaryota</taxon>
        <taxon>Fungi</taxon>
        <taxon>Dikarya</taxon>
        <taxon>Basidiomycota</taxon>
        <taxon>Agaricomycotina</taxon>
        <taxon>Agaricomycetes</taxon>
        <taxon>Agaricomycetidae</taxon>
        <taxon>Boletales</taxon>
        <taxon>Sclerodermatineae</taxon>
        <taxon>Pisolithaceae</taxon>
        <taxon>Pisolithus</taxon>
    </lineage>
</organism>
<dbReference type="AlphaFoldDB" id="A0A0C9YS20"/>
<accession>A0A0C9YS20</accession>
<dbReference type="HOGENOM" id="CLU_1133966_0_0_1"/>
<keyword evidence="3" id="KW-1185">Reference proteome</keyword>
<name>A0A0C9YS20_9AGAM</name>
<reference evidence="3" key="2">
    <citation type="submission" date="2015-01" db="EMBL/GenBank/DDBJ databases">
        <title>Evolutionary Origins and Diversification of the Mycorrhizal Mutualists.</title>
        <authorList>
            <consortium name="DOE Joint Genome Institute"/>
            <consortium name="Mycorrhizal Genomics Consortium"/>
            <person name="Kohler A."/>
            <person name="Kuo A."/>
            <person name="Nagy L.G."/>
            <person name="Floudas D."/>
            <person name="Copeland A."/>
            <person name="Barry K.W."/>
            <person name="Cichocki N."/>
            <person name="Veneault-Fourrey C."/>
            <person name="LaButti K."/>
            <person name="Lindquist E.A."/>
            <person name="Lipzen A."/>
            <person name="Lundell T."/>
            <person name="Morin E."/>
            <person name="Murat C."/>
            <person name="Riley R."/>
            <person name="Ohm R."/>
            <person name="Sun H."/>
            <person name="Tunlid A."/>
            <person name="Henrissat B."/>
            <person name="Grigoriev I.V."/>
            <person name="Hibbett D.S."/>
            <person name="Martin F."/>
        </authorList>
    </citation>
    <scope>NUCLEOTIDE SEQUENCE [LARGE SCALE GENOMIC DNA]</scope>
    <source>
        <strain evidence="3">441</strain>
    </source>
</reference>
<evidence type="ECO:0000256" key="1">
    <source>
        <dbReference type="SAM" id="MobiDB-lite"/>
    </source>
</evidence>
<dbReference type="OrthoDB" id="3235609at2759"/>
<reference evidence="2 3" key="1">
    <citation type="submission" date="2014-04" db="EMBL/GenBank/DDBJ databases">
        <authorList>
            <consortium name="DOE Joint Genome Institute"/>
            <person name="Kuo A."/>
            <person name="Kohler A."/>
            <person name="Costa M.D."/>
            <person name="Nagy L.G."/>
            <person name="Floudas D."/>
            <person name="Copeland A."/>
            <person name="Barry K.W."/>
            <person name="Cichocki N."/>
            <person name="Veneault-Fourrey C."/>
            <person name="LaButti K."/>
            <person name="Lindquist E.A."/>
            <person name="Lipzen A."/>
            <person name="Lundell T."/>
            <person name="Morin E."/>
            <person name="Murat C."/>
            <person name="Sun H."/>
            <person name="Tunlid A."/>
            <person name="Henrissat B."/>
            <person name="Grigoriev I.V."/>
            <person name="Hibbett D.S."/>
            <person name="Martin F."/>
            <person name="Nordberg H.P."/>
            <person name="Cantor M.N."/>
            <person name="Hua S.X."/>
        </authorList>
    </citation>
    <scope>NUCLEOTIDE SEQUENCE [LARGE SCALE GENOMIC DNA]</scope>
    <source>
        <strain evidence="2 3">441</strain>
    </source>
</reference>
<evidence type="ECO:0000313" key="2">
    <source>
        <dbReference type="EMBL" id="KIK19436.1"/>
    </source>
</evidence>
<evidence type="ECO:0000313" key="3">
    <source>
        <dbReference type="Proteomes" id="UP000054018"/>
    </source>
</evidence>
<sequence>MTVQTRFYQVSGYRAHSNGWFKQYDDKPMIRTLASETSKYFRPGGSDAPLELVLGILPCGASYVLLTTEQMHLFTQKYRLNIPRGSWRSSDFLSLSPIYFRSEAELSSKLATYKQRPRNKNRRETEQPRDNSQANRGYISGPVLVHYRAYFEQQRMLYHLMDKRISPEKFALSPPSWLSGIRVISVVFVQWSVDKRRRDERLQNPSLIEVGITDAHFPSFLDTFSGTSLHLKLKQAAKNPHSKVT</sequence>
<dbReference type="Proteomes" id="UP000054018">
    <property type="component" value="Unassembled WGS sequence"/>
</dbReference>
<dbReference type="EMBL" id="KN833783">
    <property type="protein sequence ID" value="KIK19436.1"/>
    <property type="molecule type" value="Genomic_DNA"/>
</dbReference>
<dbReference type="STRING" id="765257.A0A0C9YS20"/>
<proteinExistence type="predicted"/>